<keyword evidence="7" id="KW-0175">Coiled coil</keyword>
<dbReference type="InterPro" id="IPR013761">
    <property type="entry name" value="SAM/pointed_sf"/>
</dbReference>
<dbReference type="InterPro" id="IPR006988">
    <property type="entry name" value="Nab_N"/>
</dbReference>
<accession>A0A8J1XQZ5</accession>
<reference evidence="9" key="1">
    <citation type="submission" date="2022-03" db="EMBL/GenBank/DDBJ databases">
        <authorList>
            <person name="Martin C."/>
        </authorList>
    </citation>
    <scope>NUCLEOTIDE SEQUENCE</scope>
</reference>
<feature type="compositionally biased region" description="Polar residues" evidence="8">
    <location>
        <begin position="89"/>
        <end position="101"/>
    </location>
</feature>
<dbReference type="AlphaFoldDB" id="A0A8J1XQZ5"/>
<dbReference type="OrthoDB" id="10028556at2759"/>
<keyword evidence="3" id="KW-0678">Repressor</keyword>
<dbReference type="InterPro" id="IPR039040">
    <property type="entry name" value="NAB_fam"/>
</dbReference>
<comment type="caution">
    <text evidence="9">The sequence shown here is derived from an EMBL/GenBank/DDBJ whole genome shotgun (WGS) entry which is preliminary data.</text>
</comment>
<feature type="region of interest" description="Disordered" evidence="8">
    <location>
        <begin position="507"/>
        <end position="573"/>
    </location>
</feature>
<dbReference type="Gene3D" id="1.20.120.2010">
    <property type="entry name" value="NAB conserved domain 2"/>
    <property type="match status" value="1"/>
</dbReference>
<keyword evidence="4" id="KW-0805">Transcription regulation</keyword>
<name>A0A8J1XQZ5_OWEFU</name>
<dbReference type="Gene3D" id="1.10.150.50">
    <property type="entry name" value="Transcription Factor, Ets-1"/>
    <property type="match status" value="1"/>
</dbReference>
<evidence type="ECO:0000256" key="1">
    <source>
        <dbReference type="ARBA" id="ARBA00004123"/>
    </source>
</evidence>
<dbReference type="SUPFAM" id="SSF47769">
    <property type="entry name" value="SAM/Pointed domain"/>
    <property type="match status" value="1"/>
</dbReference>
<feature type="region of interest" description="Disordered" evidence="8">
    <location>
        <begin position="89"/>
        <end position="109"/>
    </location>
</feature>
<proteinExistence type="inferred from homology"/>
<evidence type="ECO:0000256" key="4">
    <source>
        <dbReference type="ARBA" id="ARBA00023015"/>
    </source>
</evidence>
<feature type="region of interest" description="Disordered" evidence="8">
    <location>
        <begin position="168"/>
        <end position="192"/>
    </location>
</feature>
<evidence type="ECO:0000313" key="10">
    <source>
        <dbReference type="Proteomes" id="UP000749559"/>
    </source>
</evidence>
<evidence type="ECO:0000256" key="3">
    <source>
        <dbReference type="ARBA" id="ARBA00022491"/>
    </source>
</evidence>
<dbReference type="Pfam" id="PF04905">
    <property type="entry name" value="NCD2"/>
    <property type="match status" value="1"/>
</dbReference>
<dbReference type="GO" id="GO:0003712">
    <property type="term" value="F:transcription coregulator activity"/>
    <property type="evidence" value="ECO:0007669"/>
    <property type="project" value="InterPro"/>
</dbReference>
<dbReference type="InterPro" id="IPR038398">
    <property type="entry name" value="NCD2_sf"/>
</dbReference>
<dbReference type="PANTHER" id="PTHR12623:SF10">
    <property type="entry name" value="NGFI-A-BINDING PROTEIN HOMOLOG"/>
    <property type="match status" value="1"/>
</dbReference>
<feature type="compositionally biased region" description="Basic and acidic residues" evidence="8">
    <location>
        <begin position="518"/>
        <end position="550"/>
    </location>
</feature>
<feature type="region of interest" description="Disordered" evidence="8">
    <location>
        <begin position="312"/>
        <end position="356"/>
    </location>
</feature>
<evidence type="ECO:0000256" key="6">
    <source>
        <dbReference type="ARBA" id="ARBA00023242"/>
    </source>
</evidence>
<feature type="region of interest" description="Disordered" evidence="8">
    <location>
        <begin position="419"/>
        <end position="461"/>
    </location>
</feature>
<evidence type="ECO:0000313" key="9">
    <source>
        <dbReference type="EMBL" id="CAH1775756.1"/>
    </source>
</evidence>
<feature type="compositionally biased region" description="Polar residues" evidence="8">
    <location>
        <begin position="428"/>
        <end position="458"/>
    </location>
</feature>
<feature type="coiled-coil region" evidence="7">
    <location>
        <begin position="362"/>
        <end position="415"/>
    </location>
</feature>
<comment type="similarity">
    <text evidence="2">Belongs to the NAB family.</text>
</comment>
<dbReference type="GO" id="GO:0045892">
    <property type="term" value="P:negative regulation of DNA-templated transcription"/>
    <property type="evidence" value="ECO:0007669"/>
    <property type="project" value="InterPro"/>
</dbReference>
<keyword evidence="10" id="KW-1185">Reference proteome</keyword>
<organism evidence="9 10">
    <name type="scientific">Owenia fusiformis</name>
    <name type="common">Polychaete worm</name>
    <dbReference type="NCBI Taxonomy" id="6347"/>
    <lineage>
        <taxon>Eukaryota</taxon>
        <taxon>Metazoa</taxon>
        <taxon>Spiralia</taxon>
        <taxon>Lophotrochozoa</taxon>
        <taxon>Annelida</taxon>
        <taxon>Polychaeta</taxon>
        <taxon>Sedentaria</taxon>
        <taxon>Canalipalpata</taxon>
        <taxon>Sabellida</taxon>
        <taxon>Oweniida</taxon>
        <taxon>Oweniidae</taxon>
        <taxon>Owenia</taxon>
    </lineage>
</organism>
<dbReference type="Proteomes" id="UP000749559">
    <property type="component" value="Unassembled WGS sequence"/>
</dbReference>
<dbReference type="GO" id="GO:0005634">
    <property type="term" value="C:nucleus"/>
    <property type="evidence" value="ECO:0007669"/>
    <property type="project" value="UniProtKB-SubCell"/>
</dbReference>
<dbReference type="PANTHER" id="PTHR12623">
    <property type="entry name" value="NGFI-A BINDING PROTEIN"/>
    <property type="match status" value="1"/>
</dbReference>
<comment type="subcellular location">
    <subcellularLocation>
        <location evidence="1">Nucleus</location>
    </subcellularLocation>
</comment>
<dbReference type="EMBL" id="CAIIXF020000001">
    <property type="protein sequence ID" value="CAH1775756.1"/>
    <property type="molecule type" value="Genomic_DNA"/>
</dbReference>
<feature type="compositionally biased region" description="Basic and acidic residues" evidence="8">
    <location>
        <begin position="336"/>
        <end position="356"/>
    </location>
</feature>
<sequence length="573" mass="64089">MASPSTASELQLYRVLQRANLLQYYDTFISQGGDDVQQLCEAGEEEFLEIMALVGMASKPLHVRRLQKALQEWVTNPAVFQQPIATGKTQLPKPTTVSSLPGGQRPPPQVVTYRCPSPVTSNVWTPPTASSIENVARDAMSILRSTSPGSDSLDSAYNSSNTIVIDASQPMDTPKMSGKRSPNPPQMTSFSMHPSLTETQVKSIKDAAESLIKTLPPYAPKPMNMRKEICRDIERVMNMDVDDPIRNDEIRKYSAIYGRFDSKRKNDKPMSLHEISVNEAATQICIHMPSLLTRRDELFPLARDVVRDSGYQYSKGHSSRAASADPPMLTPANKRQKLDTSLDSAEKASKAETDKLQRETRLVAIKQELMMVAEQQEALKQQVQDAKEEENYTLIHQLQSQLEELTSKHLTLLTEESDLTRKQKRSQRYLQSKTKPLIPPSTNDSFNTEKSSPTNGDTPSELFGVPVKNNNEDTKQFVNKSLFNEGLRIAQQYGMDDFATELIGMQPEDEEEVDEQSEWNREVEKDAEKTKIKTEATNIEEKDTKDHDGDVESGIGSPSSMKLENGDAVEATS</sequence>
<evidence type="ECO:0000256" key="5">
    <source>
        <dbReference type="ARBA" id="ARBA00023163"/>
    </source>
</evidence>
<evidence type="ECO:0000256" key="7">
    <source>
        <dbReference type="SAM" id="Coils"/>
    </source>
</evidence>
<dbReference type="Pfam" id="PF04904">
    <property type="entry name" value="SAM_NCD1"/>
    <property type="match status" value="1"/>
</dbReference>
<protein>
    <submittedName>
        <fullName evidence="9">Uncharacterized protein</fullName>
    </submittedName>
</protein>
<evidence type="ECO:0000256" key="2">
    <source>
        <dbReference type="ARBA" id="ARBA00008864"/>
    </source>
</evidence>
<feature type="compositionally biased region" description="Acidic residues" evidence="8">
    <location>
        <begin position="507"/>
        <end position="517"/>
    </location>
</feature>
<gene>
    <name evidence="9" type="ORF">OFUS_LOCUS3016</name>
</gene>
<keyword evidence="5" id="KW-0804">Transcription</keyword>
<dbReference type="FunFam" id="1.20.120.2010:FF:000001">
    <property type="entry name" value="NGFI-A-binding protein 1 isoform X1"/>
    <property type="match status" value="1"/>
</dbReference>
<keyword evidence="6" id="KW-0539">Nucleus</keyword>
<dbReference type="InterPro" id="IPR006989">
    <property type="entry name" value="NAB_co-repressor_dom"/>
</dbReference>
<evidence type="ECO:0000256" key="8">
    <source>
        <dbReference type="SAM" id="MobiDB-lite"/>
    </source>
</evidence>